<sequence length="101" mass="12284">MFTYNIIMRNVFYSFLCIKIFHRSVVRVRQVFPSTFCIVKKEKSFRTHMGLFFFSKTDTHNQPHGFCHWWVSWNFLDFFLSLVLSSIYISVLFFARAFLFL</sequence>
<keyword evidence="1" id="KW-0812">Transmembrane</keyword>
<evidence type="ECO:0000256" key="1">
    <source>
        <dbReference type="SAM" id="Phobius"/>
    </source>
</evidence>
<protein>
    <submittedName>
        <fullName evidence="2">Uncharacterized protein</fullName>
    </submittedName>
</protein>
<reference evidence="2" key="1">
    <citation type="submission" date="2021-05" db="EMBL/GenBank/DDBJ databases">
        <authorList>
            <person name="Alioto T."/>
            <person name="Alioto T."/>
            <person name="Gomez Garrido J."/>
        </authorList>
    </citation>
    <scope>NUCLEOTIDE SEQUENCE</scope>
</reference>
<feature type="transmembrane region" description="Helical" evidence="1">
    <location>
        <begin position="78"/>
        <end position="99"/>
    </location>
</feature>
<dbReference type="AlphaFoldDB" id="A0A8D8U137"/>
<proteinExistence type="predicted"/>
<organism evidence="2">
    <name type="scientific">Cacopsylla melanoneura</name>
    <dbReference type="NCBI Taxonomy" id="428564"/>
    <lineage>
        <taxon>Eukaryota</taxon>
        <taxon>Metazoa</taxon>
        <taxon>Ecdysozoa</taxon>
        <taxon>Arthropoda</taxon>
        <taxon>Hexapoda</taxon>
        <taxon>Insecta</taxon>
        <taxon>Pterygota</taxon>
        <taxon>Neoptera</taxon>
        <taxon>Paraneoptera</taxon>
        <taxon>Hemiptera</taxon>
        <taxon>Sternorrhyncha</taxon>
        <taxon>Psylloidea</taxon>
        <taxon>Psyllidae</taxon>
        <taxon>Psyllinae</taxon>
        <taxon>Cacopsylla</taxon>
    </lineage>
</organism>
<accession>A0A8D8U137</accession>
<keyword evidence="1" id="KW-0472">Membrane</keyword>
<name>A0A8D8U137_9HEMI</name>
<keyword evidence="1" id="KW-1133">Transmembrane helix</keyword>
<evidence type="ECO:0000313" key="2">
    <source>
        <dbReference type="EMBL" id="CAG6696481.1"/>
    </source>
</evidence>
<dbReference type="EMBL" id="HBUF01328911">
    <property type="protein sequence ID" value="CAG6696481.1"/>
    <property type="molecule type" value="Transcribed_RNA"/>
</dbReference>